<organism evidence="11 12">
    <name type="scientific">Elysia marginata</name>
    <dbReference type="NCBI Taxonomy" id="1093978"/>
    <lineage>
        <taxon>Eukaryota</taxon>
        <taxon>Metazoa</taxon>
        <taxon>Spiralia</taxon>
        <taxon>Lophotrochozoa</taxon>
        <taxon>Mollusca</taxon>
        <taxon>Gastropoda</taxon>
        <taxon>Heterobranchia</taxon>
        <taxon>Euthyneura</taxon>
        <taxon>Panpulmonata</taxon>
        <taxon>Sacoglossa</taxon>
        <taxon>Placobranchoidea</taxon>
        <taxon>Plakobranchidae</taxon>
        <taxon>Elysia</taxon>
    </lineage>
</organism>
<dbReference type="PROSITE" id="PS01360">
    <property type="entry name" value="ZF_MYND_1"/>
    <property type="match status" value="1"/>
</dbReference>
<dbReference type="Proteomes" id="UP000762676">
    <property type="component" value="Unassembled WGS sequence"/>
</dbReference>
<evidence type="ECO:0000256" key="6">
    <source>
        <dbReference type="ARBA" id="ARBA00022833"/>
    </source>
</evidence>
<dbReference type="InterPro" id="IPR001214">
    <property type="entry name" value="SET_dom"/>
</dbReference>
<feature type="domain" description="SET" evidence="9">
    <location>
        <begin position="126"/>
        <end position="214"/>
    </location>
</feature>
<dbReference type="GO" id="GO:0042799">
    <property type="term" value="F:histone H4K20 methyltransferase activity"/>
    <property type="evidence" value="ECO:0007669"/>
    <property type="project" value="TreeGrafter"/>
</dbReference>
<gene>
    <name evidence="11" type="ORF">ElyMa_001470300</name>
</gene>
<dbReference type="SUPFAM" id="SSF144232">
    <property type="entry name" value="HIT/MYND zinc finger-like"/>
    <property type="match status" value="1"/>
</dbReference>
<reference evidence="11 12" key="1">
    <citation type="journal article" date="2021" name="Elife">
        <title>Chloroplast acquisition without the gene transfer in kleptoplastic sea slugs, Plakobranchus ocellatus.</title>
        <authorList>
            <person name="Maeda T."/>
            <person name="Takahashi S."/>
            <person name="Yoshida T."/>
            <person name="Shimamura S."/>
            <person name="Takaki Y."/>
            <person name="Nagai Y."/>
            <person name="Toyoda A."/>
            <person name="Suzuki Y."/>
            <person name="Arimoto A."/>
            <person name="Ishii H."/>
            <person name="Satoh N."/>
            <person name="Nishiyama T."/>
            <person name="Hasebe M."/>
            <person name="Maruyama T."/>
            <person name="Minagawa J."/>
            <person name="Obokata J."/>
            <person name="Shigenobu S."/>
        </authorList>
    </citation>
    <scope>NUCLEOTIDE SEQUENCE [LARGE SCALE GENOMIC DNA]</scope>
</reference>
<dbReference type="Pfam" id="PF00856">
    <property type="entry name" value="SET"/>
    <property type="match status" value="1"/>
</dbReference>
<dbReference type="PROSITE" id="PS50280">
    <property type="entry name" value="SET"/>
    <property type="match status" value="1"/>
</dbReference>
<dbReference type="GO" id="GO:0032259">
    <property type="term" value="P:methylation"/>
    <property type="evidence" value="ECO:0007669"/>
    <property type="project" value="UniProtKB-KW"/>
</dbReference>
<evidence type="ECO:0000259" key="10">
    <source>
        <dbReference type="PROSITE" id="PS50865"/>
    </source>
</evidence>
<dbReference type="PANTHER" id="PTHR46402:SF2">
    <property type="entry name" value="HISTONE-LYSINE N-TRIMETHYLTRANSFERASE SMYD5"/>
    <property type="match status" value="1"/>
</dbReference>
<keyword evidence="4" id="KW-0479">Metal-binding</keyword>
<keyword evidence="3" id="KW-0949">S-adenosyl-L-methionine</keyword>
<dbReference type="Gene3D" id="2.170.270.10">
    <property type="entry name" value="SET domain"/>
    <property type="match status" value="1"/>
</dbReference>
<feature type="transmembrane region" description="Helical" evidence="8">
    <location>
        <begin position="6"/>
        <end position="35"/>
    </location>
</feature>
<keyword evidence="5 7" id="KW-0863">Zinc-finger</keyword>
<dbReference type="PANTHER" id="PTHR46402">
    <property type="entry name" value="SET AND MYND DOMAIN-CONTAINING PROTEIN 5"/>
    <property type="match status" value="1"/>
</dbReference>
<keyword evidence="8" id="KW-1133">Transmembrane helix</keyword>
<evidence type="ECO:0000259" key="9">
    <source>
        <dbReference type="PROSITE" id="PS50280"/>
    </source>
</evidence>
<keyword evidence="6" id="KW-0862">Zinc</keyword>
<keyword evidence="8" id="KW-0812">Transmembrane</keyword>
<evidence type="ECO:0000313" key="12">
    <source>
        <dbReference type="Proteomes" id="UP000762676"/>
    </source>
</evidence>
<evidence type="ECO:0000256" key="8">
    <source>
        <dbReference type="SAM" id="Phobius"/>
    </source>
</evidence>
<dbReference type="CDD" id="cd20071">
    <property type="entry name" value="SET_SMYD"/>
    <property type="match status" value="1"/>
</dbReference>
<accession>A0AAV4J0L1</accession>
<evidence type="ECO:0000256" key="7">
    <source>
        <dbReference type="PROSITE-ProRule" id="PRU00134"/>
    </source>
</evidence>
<evidence type="ECO:0000256" key="5">
    <source>
        <dbReference type="ARBA" id="ARBA00022771"/>
    </source>
</evidence>
<dbReference type="GO" id="GO:0045814">
    <property type="term" value="P:negative regulation of gene expression, epigenetic"/>
    <property type="evidence" value="ECO:0007669"/>
    <property type="project" value="TreeGrafter"/>
</dbReference>
<dbReference type="EMBL" id="BMAT01002890">
    <property type="protein sequence ID" value="GFS16323.1"/>
    <property type="molecule type" value="Genomic_DNA"/>
</dbReference>
<dbReference type="Gene3D" id="6.10.140.2220">
    <property type="match status" value="1"/>
</dbReference>
<keyword evidence="2" id="KW-0808">Transferase</keyword>
<evidence type="ECO:0000256" key="4">
    <source>
        <dbReference type="ARBA" id="ARBA00022723"/>
    </source>
</evidence>
<dbReference type="GO" id="GO:0008270">
    <property type="term" value="F:zinc ion binding"/>
    <property type="evidence" value="ECO:0007669"/>
    <property type="project" value="UniProtKB-KW"/>
</dbReference>
<keyword evidence="8" id="KW-0472">Membrane</keyword>
<keyword evidence="12" id="KW-1185">Reference proteome</keyword>
<keyword evidence="1" id="KW-0489">Methyltransferase</keyword>
<feature type="domain" description="MYND-type" evidence="10">
    <location>
        <begin position="250"/>
        <end position="293"/>
    </location>
</feature>
<sequence>MVVGIVPVVVVIVVVVVVVAVTIVLVIVIVIVVFVEVVAVTVKWLCANAYSPFHMTPILYRTVPDRIVPDRTVPDRTIPDRTVPDRTGLQTVFGSELFANCGGGVRYPITAEEFNGRYYQAACNLQCFSPSITPYHRFLNNIKEDMRSVGLIRHLTDRPPEAQFAAMCPLHACTNHSCYNNAEVCDAEVYGRPGVQMIARRDIKKGDEIFITYIDTTVPKLLRKAWLYKSFNFWCNCLRCQFEGDQPTECSQCLKKTPDDSKQFPACSKCKKAWYCGTKCQKEAWKRGHKVICNAPHSQVTSPTETVDFSHLFG</sequence>
<name>A0AAV4J0L1_9GAST</name>
<evidence type="ECO:0000256" key="2">
    <source>
        <dbReference type="ARBA" id="ARBA00022679"/>
    </source>
</evidence>
<dbReference type="AlphaFoldDB" id="A0AAV4J0L1"/>
<comment type="caution">
    <text evidence="11">The sequence shown here is derived from an EMBL/GenBank/DDBJ whole genome shotgun (WGS) entry which is preliminary data.</text>
</comment>
<evidence type="ECO:0000256" key="1">
    <source>
        <dbReference type="ARBA" id="ARBA00022603"/>
    </source>
</evidence>
<protein>
    <submittedName>
        <fullName evidence="11">SET and MYND domain-containing protein 5</fullName>
    </submittedName>
</protein>
<evidence type="ECO:0000256" key="3">
    <source>
        <dbReference type="ARBA" id="ARBA00022691"/>
    </source>
</evidence>
<dbReference type="PROSITE" id="PS50865">
    <property type="entry name" value="ZF_MYND_2"/>
    <property type="match status" value="1"/>
</dbReference>
<dbReference type="InterPro" id="IPR046341">
    <property type="entry name" value="SET_dom_sf"/>
</dbReference>
<evidence type="ECO:0000313" key="11">
    <source>
        <dbReference type="EMBL" id="GFS16323.1"/>
    </source>
</evidence>
<proteinExistence type="predicted"/>
<dbReference type="InterPro" id="IPR002893">
    <property type="entry name" value="Znf_MYND"/>
</dbReference>
<dbReference type="SUPFAM" id="SSF82199">
    <property type="entry name" value="SET domain"/>
    <property type="match status" value="1"/>
</dbReference>
<dbReference type="Pfam" id="PF01753">
    <property type="entry name" value="zf-MYND"/>
    <property type="match status" value="1"/>
</dbReference>